<dbReference type="EMBL" id="CP014167">
    <property type="protein sequence ID" value="ANS75769.1"/>
    <property type="molecule type" value="Genomic_DNA"/>
</dbReference>
<dbReference type="InterPro" id="IPR023187">
    <property type="entry name" value="Tscrpt_reg_MarR-type_CS"/>
</dbReference>
<evidence type="ECO:0000256" key="3">
    <source>
        <dbReference type="ARBA" id="ARBA00023163"/>
    </source>
</evidence>
<evidence type="ECO:0000256" key="2">
    <source>
        <dbReference type="ARBA" id="ARBA00023125"/>
    </source>
</evidence>
<dbReference type="PANTHER" id="PTHR35790:SF4">
    <property type="entry name" value="HTH-TYPE TRANSCRIPTIONAL REGULATOR PCHR"/>
    <property type="match status" value="1"/>
</dbReference>
<proteinExistence type="predicted"/>
<dbReference type="InterPro" id="IPR036388">
    <property type="entry name" value="WH-like_DNA-bd_sf"/>
</dbReference>
<sequence>MNSSEGLKRLLYSRFLHFSHLTEQLFAIESEEFADFARLEGLSSFPTNLTSVHTIDCIGHYEPINNTSIAEKMNLSKASITKISTKLLEEGYIKRSQMNDNKKEVYFSLTPKGRQIFEVHARMHVIIENRFIDSMNDFSESELQAVLKFFQMIIQHKEKIANGEGEHGKREGE</sequence>
<dbReference type="Pfam" id="PF01047">
    <property type="entry name" value="MarR"/>
    <property type="match status" value="1"/>
</dbReference>
<dbReference type="SUPFAM" id="SSF46785">
    <property type="entry name" value="Winged helix' DNA-binding domain"/>
    <property type="match status" value="1"/>
</dbReference>
<feature type="domain" description="HTH marR-type" evidence="4">
    <location>
        <begin position="18"/>
        <end position="155"/>
    </location>
</feature>
<dbReference type="GO" id="GO:0003677">
    <property type="term" value="F:DNA binding"/>
    <property type="evidence" value="ECO:0007669"/>
    <property type="project" value="UniProtKB-KW"/>
</dbReference>
<dbReference type="PANTHER" id="PTHR35790">
    <property type="entry name" value="HTH-TYPE TRANSCRIPTIONAL REGULATOR PCHR"/>
    <property type="match status" value="1"/>
</dbReference>
<evidence type="ECO:0000313" key="6">
    <source>
        <dbReference type="Proteomes" id="UP000092573"/>
    </source>
</evidence>
<reference evidence="5 6" key="1">
    <citation type="submission" date="2016-01" db="EMBL/GenBank/DDBJ databases">
        <title>Complete Genome Sequence of Paenibacillus yonginensis DCY84, a novel Plant Growth-Promoting Bacteria with Elicitation of Induced Systemic Resistance.</title>
        <authorList>
            <person name="Kim Y.J."/>
            <person name="Yang D.C."/>
            <person name="Sukweenadhi J."/>
        </authorList>
    </citation>
    <scope>NUCLEOTIDE SEQUENCE [LARGE SCALE GENOMIC DNA]</scope>
    <source>
        <strain evidence="5 6">DCY84</strain>
    </source>
</reference>
<keyword evidence="1" id="KW-0805">Transcription regulation</keyword>
<dbReference type="PROSITE" id="PS50995">
    <property type="entry name" value="HTH_MARR_2"/>
    <property type="match status" value="1"/>
</dbReference>
<protein>
    <submittedName>
        <fullName evidence="5">MarR family transcriptional regulator</fullName>
    </submittedName>
</protein>
<keyword evidence="3" id="KW-0804">Transcription</keyword>
<accession>A0A1B1N2Y9</accession>
<dbReference type="PRINTS" id="PR00598">
    <property type="entry name" value="HTHMARR"/>
</dbReference>
<dbReference type="InterPro" id="IPR052067">
    <property type="entry name" value="Metal_resp_HTH_trans_reg"/>
</dbReference>
<gene>
    <name evidence="5" type="ORF">AWM70_15125</name>
</gene>
<dbReference type="Proteomes" id="UP000092573">
    <property type="component" value="Chromosome"/>
</dbReference>
<evidence type="ECO:0000313" key="5">
    <source>
        <dbReference type="EMBL" id="ANS75769.1"/>
    </source>
</evidence>
<dbReference type="OrthoDB" id="5358347at2"/>
<dbReference type="PROSITE" id="PS01117">
    <property type="entry name" value="HTH_MARR_1"/>
    <property type="match status" value="1"/>
</dbReference>
<evidence type="ECO:0000256" key="1">
    <source>
        <dbReference type="ARBA" id="ARBA00023015"/>
    </source>
</evidence>
<dbReference type="AlphaFoldDB" id="A0A1B1N2Y9"/>
<keyword evidence="6" id="KW-1185">Reference proteome</keyword>
<dbReference type="InterPro" id="IPR000835">
    <property type="entry name" value="HTH_MarR-typ"/>
</dbReference>
<evidence type="ECO:0000259" key="4">
    <source>
        <dbReference type="PROSITE" id="PS50995"/>
    </source>
</evidence>
<dbReference type="InterPro" id="IPR036390">
    <property type="entry name" value="WH_DNA-bd_sf"/>
</dbReference>
<keyword evidence="2" id="KW-0238">DNA-binding</keyword>
<dbReference type="KEGG" id="pyg:AWM70_15125"/>
<organism evidence="5 6">
    <name type="scientific">Paenibacillus yonginensis</name>
    <dbReference type="NCBI Taxonomy" id="1462996"/>
    <lineage>
        <taxon>Bacteria</taxon>
        <taxon>Bacillati</taxon>
        <taxon>Bacillota</taxon>
        <taxon>Bacilli</taxon>
        <taxon>Bacillales</taxon>
        <taxon>Paenibacillaceae</taxon>
        <taxon>Paenibacillus</taxon>
    </lineage>
</organism>
<dbReference type="SMART" id="SM00347">
    <property type="entry name" value="HTH_MARR"/>
    <property type="match status" value="1"/>
</dbReference>
<dbReference type="Gene3D" id="1.10.10.10">
    <property type="entry name" value="Winged helix-like DNA-binding domain superfamily/Winged helix DNA-binding domain"/>
    <property type="match status" value="1"/>
</dbReference>
<dbReference type="GO" id="GO:0003700">
    <property type="term" value="F:DNA-binding transcription factor activity"/>
    <property type="evidence" value="ECO:0007669"/>
    <property type="project" value="InterPro"/>
</dbReference>
<name>A0A1B1N2Y9_9BACL</name>